<evidence type="ECO:0000313" key="1">
    <source>
        <dbReference type="EMBL" id="AEG95014.1"/>
    </source>
</evidence>
<keyword evidence="2" id="KW-1185">Reference proteome</keyword>
<dbReference type="AlphaFoldDB" id="A0A0H3FJN8"/>
<dbReference type="Proteomes" id="UP000008881">
    <property type="component" value="Chromosome"/>
</dbReference>
<evidence type="ECO:0008006" key="3">
    <source>
        <dbReference type="Google" id="ProtNLM"/>
    </source>
</evidence>
<dbReference type="RefSeq" id="WP_015703131.1">
    <property type="nucleotide sequence ID" value="NC_015663.1"/>
</dbReference>
<evidence type="ECO:0000313" key="2">
    <source>
        <dbReference type="Proteomes" id="UP000008881"/>
    </source>
</evidence>
<proteinExistence type="predicted"/>
<dbReference type="GeneID" id="93313201"/>
<dbReference type="HOGENOM" id="CLU_196103_1_0_6"/>
<name>A0A0H3FJN8_KLEAK</name>
<protein>
    <recommendedName>
        <fullName evidence="3">Cytoplasmic protein</fullName>
    </recommendedName>
</protein>
<accession>A0A0H3FJN8</accession>
<dbReference type="PATRIC" id="fig|1028307.3.peg.66"/>
<dbReference type="OrthoDB" id="6579773at2"/>
<organism evidence="1 2">
    <name type="scientific">Klebsiella aerogenes (strain ATCC 13048 / DSM 30053 / CCUG 1429 / JCM 1235 / KCTC 2190 / NBRC 13534 / NCIMB 10102 / NCTC 10006 / CDC 819-56)</name>
    <name type="common">Enterobacter aerogenes</name>
    <dbReference type="NCBI Taxonomy" id="1028307"/>
    <lineage>
        <taxon>Bacteria</taxon>
        <taxon>Pseudomonadati</taxon>
        <taxon>Pseudomonadota</taxon>
        <taxon>Gammaproteobacteria</taxon>
        <taxon>Enterobacterales</taxon>
        <taxon>Enterobacteriaceae</taxon>
        <taxon>Klebsiella/Raoultella group</taxon>
        <taxon>Klebsiella</taxon>
    </lineage>
</organism>
<dbReference type="EMBL" id="CP002824">
    <property type="protein sequence ID" value="AEG95014.1"/>
    <property type="molecule type" value="Genomic_DNA"/>
</dbReference>
<reference evidence="1 2" key="1">
    <citation type="journal article" date="2012" name="J. Bacteriol.">
        <title>Complete genome sequence of Enterobacter aerogenes KCTC 2190.</title>
        <authorList>
            <person name="Shin S.H."/>
            <person name="Kim S."/>
            <person name="Kim J.Y."/>
            <person name="Lee S."/>
            <person name="Um Y."/>
            <person name="Oh M.K."/>
            <person name="Kim Y.R."/>
            <person name="Lee J."/>
            <person name="Yang K.S."/>
        </authorList>
    </citation>
    <scope>NUCLEOTIDE SEQUENCE [LARGE SCALE GENOMIC DNA]</scope>
    <source>
        <strain evidence="1 2">KCTC 2190</strain>
    </source>
</reference>
<dbReference type="KEGG" id="eae:EAE_00380"/>
<dbReference type="eggNOG" id="ENOG5032XE6">
    <property type="taxonomic scope" value="Bacteria"/>
</dbReference>
<sequence>MHSYRLVVRREGRTVGHFETMGMNALEDACRARTMFENESGCQCELWVADSERRILESSPQGMKILASEKCYRPA</sequence>
<gene>
    <name evidence="1" type="ordered locus">EAE_00380</name>
</gene>